<keyword evidence="2" id="KW-0175">Coiled coil</keyword>
<feature type="compositionally biased region" description="Pro residues" evidence="4">
    <location>
        <begin position="345"/>
        <end position="359"/>
    </location>
</feature>
<dbReference type="SMART" id="SM00685">
    <property type="entry name" value="DM14"/>
    <property type="match status" value="4"/>
</dbReference>
<dbReference type="CDD" id="cd08690">
    <property type="entry name" value="C2_Freud-1"/>
    <property type="match status" value="1"/>
</dbReference>
<feature type="region of interest" description="Disordered" evidence="4">
    <location>
        <begin position="149"/>
        <end position="280"/>
    </location>
</feature>
<feature type="compositionally biased region" description="Low complexity" evidence="4">
    <location>
        <begin position="9"/>
        <end position="19"/>
    </location>
</feature>
<feature type="region of interest" description="Disordered" evidence="4">
    <location>
        <begin position="843"/>
        <end position="920"/>
    </location>
</feature>
<organism evidence="6 7">
    <name type="scientific">Atractosteus spatula</name>
    <name type="common">Alligator gar</name>
    <name type="synonym">Lepisosteus spatula</name>
    <dbReference type="NCBI Taxonomy" id="7917"/>
    <lineage>
        <taxon>Eukaryota</taxon>
        <taxon>Metazoa</taxon>
        <taxon>Chordata</taxon>
        <taxon>Craniata</taxon>
        <taxon>Vertebrata</taxon>
        <taxon>Euteleostomi</taxon>
        <taxon>Actinopterygii</taxon>
        <taxon>Neopterygii</taxon>
        <taxon>Holostei</taxon>
        <taxon>Semionotiformes</taxon>
        <taxon>Lepisosteidae</taxon>
        <taxon>Atractosteus</taxon>
    </lineage>
</organism>
<evidence type="ECO:0000256" key="2">
    <source>
        <dbReference type="ARBA" id="ARBA00023054"/>
    </source>
</evidence>
<dbReference type="FunFam" id="2.60.40.150:FF:000104">
    <property type="entry name" value="coiled-coil and C2 domain-containing protein 1B"/>
    <property type="match status" value="1"/>
</dbReference>
<dbReference type="PROSITE" id="PS50004">
    <property type="entry name" value="C2"/>
    <property type="match status" value="1"/>
</dbReference>
<comment type="caution">
    <text evidence="6">The sequence shown here is derived from an EMBL/GenBank/DDBJ whole genome shotgun (WGS) entry which is preliminary data.</text>
</comment>
<feature type="non-terminal residue" evidence="6">
    <location>
        <position position="1"/>
    </location>
</feature>
<dbReference type="InterPro" id="IPR006608">
    <property type="entry name" value="CC2D1A/B_DM14"/>
</dbReference>
<evidence type="ECO:0000256" key="4">
    <source>
        <dbReference type="SAM" id="MobiDB-lite"/>
    </source>
</evidence>
<evidence type="ECO:0000259" key="5">
    <source>
        <dbReference type="PROSITE" id="PS50004"/>
    </source>
</evidence>
<feature type="region of interest" description="Disordered" evidence="4">
    <location>
        <begin position="1"/>
        <end position="36"/>
    </location>
</feature>
<feature type="compositionally biased region" description="Basic and acidic residues" evidence="4">
    <location>
        <begin position="207"/>
        <end position="220"/>
    </location>
</feature>
<proteinExistence type="inferred from homology"/>
<feature type="region of interest" description="Disordered" evidence="4">
    <location>
        <begin position="326"/>
        <end position="368"/>
    </location>
</feature>
<feature type="compositionally biased region" description="Polar residues" evidence="4">
    <location>
        <begin position="910"/>
        <end position="919"/>
    </location>
</feature>
<dbReference type="Gene3D" id="2.60.40.150">
    <property type="entry name" value="C2 domain"/>
    <property type="match status" value="1"/>
</dbReference>
<dbReference type="SUPFAM" id="SSF49562">
    <property type="entry name" value="C2 domain (Calcium/lipid-binding domain, CaLB)"/>
    <property type="match status" value="1"/>
</dbReference>
<accession>A0A8J7P4E2</accession>
<feature type="domain" description="C2" evidence="5">
    <location>
        <begin position="664"/>
        <end position="797"/>
    </location>
</feature>
<dbReference type="Pfam" id="PF00168">
    <property type="entry name" value="C2"/>
    <property type="match status" value="1"/>
</dbReference>
<dbReference type="PANTHER" id="PTHR13076:SF8">
    <property type="entry name" value="COILED-COIL AND C2 DOMAIN-CONTAINING PROTEIN 1A"/>
    <property type="match status" value="1"/>
</dbReference>
<dbReference type="InterPro" id="IPR035892">
    <property type="entry name" value="C2_domain_sf"/>
</dbReference>
<protein>
    <recommendedName>
        <fullName evidence="3">Coiled-coil and C2 domain-containing protein 1B</fullName>
    </recommendedName>
</protein>
<feature type="compositionally biased region" description="Polar residues" evidence="4">
    <location>
        <begin position="491"/>
        <end position="500"/>
    </location>
</feature>
<gene>
    <name evidence="6" type="primary">Cc2d1a</name>
    <name evidence="6" type="ORF">GTO95_0003255</name>
</gene>
<name>A0A8J7P4E2_ATRSP</name>
<feature type="region of interest" description="Disordered" evidence="4">
    <location>
        <begin position="460"/>
        <end position="515"/>
    </location>
</feature>
<dbReference type="InterPro" id="IPR039725">
    <property type="entry name" value="CC2D1A/B"/>
</dbReference>
<keyword evidence="7" id="KW-1185">Reference proteome</keyword>
<dbReference type="GO" id="GO:0001227">
    <property type="term" value="F:DNA-binding transcription repressor activity, RNA polymerase II-specific"/>
    <property type="evidence" value="ECO:0007669"/>
    <property type="project" value="InterPro"/>
</dbReference>
<dbReference type="Pfam" id="PF21528">
    <property type="entry name" value="CC2D1A-B_DM14"/>
    <property type="match status" value="3"/>
</dbReference>
<evidence type="ECO:0000256" key="1">
    <source>
        <dbReference type="ARBA" id="ARBA00010672"/>
    </source>
</evidence>
<evidence type="ECO:0000313" key="6">
    <source>
        <dbReference type="EMBL" id="MBN3323920.1"/>
    </source>
</evidence>
<dbReference type="InterPro" id="IPR000008">
    <property type="entry name" value="C2_dom"/>
</dbReference>
<dbReference type="Proteomes" id="UP000736164">
    <property type="component" value="Unassembled WGS sequence"/>
</dbReference>
<evidence type="ECO:0000256" key="3">
    <source>
        <dbReference type="ARBA" id="ARBA00068693"/>
    </source>
</evidence>
<feature type="region of interest" description="Disordered" evidence="4">
    <location>
        <begin position="102"/>
        <end position="135"/>
    </location>
</feature>
<reference evidence="6" key="1">
    <citation type="journal article" date="2021" name="Cell">
        <title>Tracing the genetic footprints of vertebrate landing in non-teleost ray-finned fishes.</title>
        <authorList>
            <person name="Bi X."/>
            <person name="Wang K."/>
            <person name="Yang L."/>
            <person name="Pan H."/>
            <person name="Jiang H."/>
            <person name="Wei Q."/>
            <person name="Fang M."/>
            <person name="Yu H."/>
            <person name="Zhu C."/>
            <person name="Cai Y."/>
            <person name="He Y."/>
            <person name="Gan X."/>
            <person name="Zeng H."/>
            <person name="Yu D."/>
            <person name="Zhu Y."/>
            <person name="Jiang H."/>
            <person name="Qiu Q."/>
            <person name="Yang H."/>
            <person name="Zhang Y.E."/>
            <person name="Wang W."/>
            <person name="Zhu M."/>
            <person name="He S."/>
            <person name="Zhang G."/>
        </authorList>
    </citation>
    <scope>NUCLEOTIDE SEQUENCE</scope>
    <source>
        <strain evidence="6">Allg_001</strain>
    </source>
</reference>
<dbReference type="InterPro" id="IPR037772">
    <property type="entry name" value="C2_Freud"/>
</dbReference>
<sequence>MSRSRPARSRGQGAAAARQMGLLLDLSGEDDPEGDDTELQAELLALVGDGGTAKKPKGKAPLPMEDIEHMAALCMKDLDEEEEDDGDLESDADLMAELNEVLEEEEEAEPPPGCAAPDPRISPGTPAAPGGLESRLSARIDMYQIAISSAKAAGESSRARRCERGLKTLQSMLASVQKGKPINEDEIPPPVATGNHPAPSEPPTSVDRTHRLDEPIREQDQEQPQEAPVPCSKRSAPPTLPKPSLLPPPQRSLATTPETPLISPLTPSQPEGPEHTGVKAVLLSRQREYKLAALQAKQSGDTELAKRHYGIAKKFDPILEAVDRGEPVNLGSIPPPPGDAAIDSPAPPTQPPAPAPAAAPPVADTALPAPRNVGEALQQRLERYRVAAETAKSKGDERKARMHQRIVKQYQDAIKAHKAGRPVNLSDLPVPPGCPPVQGSEGSGGDQSIMGVLETAMKLANQDADAEEEEGPGEKVMKPEVQPVAKRQAGSAPSRTSLQATREGGADTPKPKLGPKAQQQLDFLQTRRQQFLRAALRSKQQKDLQGAALQLRHAKGLDPMISAAKSGLPVDITKVPPAPVSVDDYALVQSRSAPVSARTAEQYAQLMDRLRHQHKKCLSYSEQFTHLGNVTETSRFEKMAEECMKSIDVLKQALQHGCPVPKHHTEERTFNIIKIFPELNNNELLLTIVRGINLPAPTGLSNELDSSVRFEFPFPSLEEAQRDRTHTVKSTNCPEFGENFKLNINRGHRAFKRVVQSKGIKLEVVHKGGLFKNDKVVGTVQLKLEALETRCEIRELLEVLDGRKSTGGHLEVRVRIREPLGGQQLETVTEKWLVIDPVPLSSVSISKSRPPGDPVKDSRPPGDPVKNSRPRGDPVKNSRPPGDPVKNSRPRGDPVKNSRPPGDPVKNSRPGDSSASHSASYKLHSLNLLKYDKDRLEKKIAECRHSRRDPPTDLLSQYQDVSQRIQWQRGLLEHPSPTLQRDYEAVLNHFRKRLEESIKQYSTEGNRESAKEALGRLRLVESEIEYLGKRRPV</sequence>
<dbReference type="EMBL" id="JAAWVO010068314">
    <property type="protein sequence ID" value="MBN3323920.1"/>
    <property type="molecule type" value="Genomic_DNA"/>
</dbReference>
<comment type="similarity">
    <text evidence="1">Belongs to the CC2D1 family.</text>
</comment>
<dbReference type="AlphaFoldDB" id="A0A8J7P4E2"/>
<feature type="compositionally biased region" description="Basic and acidic residues" evidence="4">
    <location>
        <begin position="157"/>
        <end position="166"/>
    </location>
</feature>
<feature type="non-terminal residue" evidence="6">
    <location>
        <position position="1033"/>
    </location>
</feature>
<dbReference type="SMART" id="SM00239">
    <property type="entry name" value="C2"/>
    <property type="match status" value="1"/>
</dbReference>
<evidence type="ECO:0000313" key="7">
    <source>
        <dbReference type="Proteomes" id="UP000736164"/>
    </source>
</evidence>
<feature type="compositionally biased region" description="Pro residues" evidence="4">
    <location>
        <begin position="238"/>
        <end position="250"/>
    </location>
</feature>
<dbReference type="PANTHER" id="PTHR13076">
    <property type="entry name" value="COILED-COIL AND C2 DOMAIN-CONTAINING PROTEIN 1-LIKE"/>
    <property type="match status" value="1"/>
</dbReference>
<feature type="compositionally biased region" description="Acidic residues" evidence="4">
    <location>
        <begin position="27"/>
        <end position="36"/>
    </location>
</feature>